<gene>
    <name evidence="2" type="ORF">NGM29_00730</name>
</gene>
<dbReference type="KEGG" id="sawl:NGM29_00730"/>
<feature type="region of interest" description="Disordered" evidence="1">
    <location>
        <begin position="17"/>
        <end position="83"/>
    </location>
</feature>
<accession>A0A9E7NBC8</accession>
<dbReference type="GeneID" id="73288526"/>
<feature type="compositionally biased region" description="Low complexity" evidence="1">
    <location>
        <begin position="36"/>
        <end position="67"/>
    </location>
</feature>
<dbReference type="RefSeq" id="WP_254158362.1">
    <property type="nucleotide sequence ID" value="NZ_CP100355.1"/>
</dbReference>
<evidence type="ECO:0000256" key="1">
    <source>
        <dbReference type="SAM" id="MobiDB-lite"/>
    </source>
</evidence>
<evidence type="ECO:0000313" key="2">
    <source>
        <dbReference type="EMBL" id="UTF53843.1"/>
    </source>
</evidence>
<keyword evidence="3" id="KW-1185">Reference proteome</keyword>
<name>A0A9E7NBC8_9EURY</name>
<dbReference type="EMBL" id="CP100355">
    <property type="protein sequence ID" value="UTF53843.1"/>
    <property type="molecule type" value="Genomic_DNA"/>
</dbReference>
<feature type="compositionally biased region" description="Acidic residues" evidence="1">
    <location>
        <begin position="68"/>
        <end position="81"/>
    </location>
</feature>
<protein>
    <submittedName>
        <fullName evidence="2">Uncharacterized protein</fullName>
    </submittedName>
</protein>
<sequence length="186" mass="19732">MPRKVSRRTVGIGLATAVALPLAGCTSDDGQDGNGDDNNSSDDTNTSDGNGVDGNNSNDTDSDGSGNESDDNSNDETDGAEEYVLSITIENENGQTVSEGIIVTIEPADDSFGKQQLYDSDISEGVAEATLEAGEYVVTVEADEYSENDFESQEQELTLEEDTELEFTVDAIGDDERDDSSSEESE</sequence>
<dbReference type="AlphaFoldDB" id="A0A9E7NBC8"/>
<evidence type="ECO:0000313" key="3">
    <source>
        <dbReference type="Proteomes" id="UP001056855"/>
    </source>
</evidence>
<feature type="region of interest" description="Disordered" evidence="1">
    <location>
        <begin position="155"/>
        <end position="186"/>
    </location>
</feature>
<reference evidence="2" key="1">
    <citation type="submission" date="2022-06" db="EMBL/GenBank/DDBJ databases">
        <title>Diverse halophilic archaea isolated from saline environments.</title>
        <authorList>
            <person name="Cui H.-L."/>
        </authorList>
    </citation>
    <scope>NUCLEOTIDE SEQUENCE</scope>
    <source>
        <strain evidence="2">WLHS1</strain>
    </source>
</reference>
<proteinExistence type="predicted"/>
<dbReference type="Proteomes" id="UP001056855">
    <property type="component" value="Chromosome"/>
</dbReference>
<organism evidence="2 3">
    <name type="scientific">Natronosalvus rutilus</name>
    <dbReference type="NCBI Taxonomy" id="2953753"/>
    <lineage>
        <taxon>Archaea</taxon>
        <taxon>Methanobacteriati</taxon>
        <taxon>Methanobacteriota</taxon>
        <taxon>Stenosarchaea group</taxon>
        <taxon>Halobacteria</taxon>
        <taxon>Halobacteriales</taxon>
        <taxon>Natrialbaceae</taxon>
        <taxon>Natronosalvus</taxon>
    </lineage>
</organism>